<dbReference type="EC" id="1.5.1.3" evidence="2"/>
<dbReference type="InterPro" id="IPR012259">
    <property type="entry name" value="DHFR"/>
</dbReference>
<keyword evidence="4" id="KW-0554">One-carbon metabolism</keyword>
<feature type="region of interest" description="Disordered" evidence="7">
    <location>
        <begin position="165"/>
        <end position="190"/>
    </location>
</feature>
<dbReference type="Pfam" id="PF00186">
    <property type="entry name" value="DHFR_1"/>
    <property type="match status" value="1"/>
</dbReference>
<feature type="compositionally biased region" description="Basic and acidic residues" evidence="7">
    <location>
        <begin position="181"/>
        <end position="190"/>
    </location>
</feature>
<reference evidence="9 10" key="1">
    <citation type="journal article" date="2015" name="BMC Genomics">
        <title>The genome of the truffle-parasite Tolypocladium ophioglossoides and the evolution of antifungal peptaibiotics.</title>
        <authorList>
            <person name="Quandt C.A."/>
            <person name="Bushley K.E."/>
            <person name="Spatafora J.W."/>
        </authorList>
    </citation>
    <scope>NUCLEOTIDE SEQUENCE [LARGE SCALE GENOMIC DNA]</scope>
    <source>
        <strain evidence="9 10">CBS 100239</strain>
    </source>
</reference>
<evidence type="ECO:0000256" key="2">
    <source>
        <dbReference type="ARBA" id="ARBA00012856"/>
    </source>
</evidence>
<evidence type="ECO:0000256" key="3">
    <source>
        <dbReference type="ARBA" id="ARBA00018886"/>
    </source>
</evidence>
<evidence type="ECO:0000256" key="6">
    <source>
        <dbReference type="ARBA" id="ARBA00023002"/>
    </source>
</evidence>
<dbReference type="GO" id="GO:0006730">
    <property type="term" value="P:one-carbon metabolic process"/>
    <property type="evidence" value="ECO:0007669"/>
    <property type="project" value="UniProtKB-KW"/>
</dbReference>
<dbReference type="GO" id="GO:0046655">
    <property type="term" value="P:folic acid metabolic process"/>
    <property type="evidence" value="ECO:0007669"/>
    <property type="project" value="TreeGrafter"/>
</dbReference>
<gene>
    <name evidence="9" type="ORF">TOPH_00672</name>
</gene>
<evidence type="ECO:0000259" key="8">
    <source>
        <dbReference type="PROSITE" id="PS51330"/>
    </source>
</evidence>
<evidence type="ECO:0000256" key="4">
    <source>
        <dbReference type="ARBA" id="ARBA00022563"/>
    </source>
</evidence>
<name>A0A0L0NMA5_TOLOC</name>
<dbReference type="STRING" id="1163406.A0A0L0NMA5"/>
<dbReference type="GO" id="GO:0046654">
    <property type="term" value="P:tetrahydrofolate biosynthetic process"/>
    <property type="evidence" value="ECO:0007669"/>
    <property type="project" value="InterPro"/>
</dbReference>
<evidence type="ECO:0000256" key="5">
    <source>
        <dbReference type="ARBA" id="ARBA00022857"/>
    </source>
</evidence>
<evidence type="ECO:0000313" key="9">
    <source>
        <dbReference type="EMBL" id="KND95266.1"/>
    </source>
</evidence>
<feature type="region of interest" description="Disordered" evidence="7">
    <location>
        <begin position="42"/>
        <end position="115"/>
    </location>
</feature>
<dbReference type="CDD" id="cd00209">
    <property type="entry name" value="DHFR"/>
    <property type="match status" value="1"/>
</dbReference>
<protein>
    <recommendedName>
        <fullName evidence="3">Dihydrofolate reductase</fullName>
        <ecNumber evidence="2">1.5.1.3</ecNumber>
    </recommendedName>
</protein>
<feature type="compositionally biased region" description="Basic and acidic residues" evidence="7">
    <location>
        <begin position="89"/>
        <end position="102"/>
    </location>
</feature>
<evidence type="ECO:0000313" key="10">
    <source>
        <dbReference type="Proteomes" id="UP000036947"/>
    </source>
</evidence>
<proteinExistence type="predicted"/>
<organism evidence="9 10">
    <name type="scientific">Tolypocladium ophioglossoides (strain CBS 100239)</name>
    <name type="common">Snaketongue truffleclub</name>
    <name type="synonym">Elaphocordyceps ophioglossoides</name>
    <dbReference type="NCBI Taxonomy" id="1163406"/>
    <lineage>
        <taxon>Eukaryota</taxon>
        <taxon>Fungi</taxon>
        <taxon>Dikarya</taxon>
        <taxon>Ascomycota</taxon>
        <taxon>Pezizomycotina</taxon>
        <taxon>Sordariomycetes</taxon>
        <taxon>Hypocreomycetidae</taxon>
        <taxon>Hypocreales</taxon>
        <taxon>Ophiocordycipitaceae</taxon>
        <taxon>Tolypocladium</taxon>
    </lineage>
</organism>
<feature type="region of interest" description="Disordered" evidence="7">
    <location>
        <begin position="258"/>
        <end position="277"/>
    </location>
</feature>
<dbReference type="InterPro" id="IPR001796">
    <property type="entry name" value="DHFR_dom"/>
</dbReference>
<dbReference type="InterPro" id="IPR024072">
    <property type="entry name" value="DHFR-like_dom_sf"/>
</dbReference>
<comment type="pathway">
    <text evidence="1">Cofactor biosynthesis; tetrahydrofolate biosynthesis; 5,6,7,8-tetrahydrofolate from 7,8-dihydrofolate: step 1/1.</text>
</comment>
<feature type="compositionally biased region" description="Basic residues" evidence="7">
    <location>
        <begin position="171"/>
        <end position="180"/>
    </location>
</feature>
<dbReference type="PANTHER" id="PTHR48069">
    <property type="entry name" value="DIHYDROFOLATE REDUCTASE"/>
    <property type="match status" value="1"/>
</dbReference>
<evidence type="ECO:0000256" key="7">
    <source>
        <dbReference type="SAM" id="MobiDB-lite"/>
    </source>
</evidence>
<dbReference type="OrthoDB" id="414698at2759"/>
<dbReference type="AlphaFoldDB" id="A0A0L0NMA5"/>
<dbReference type="PRINTS" id="PR00070">
    <property type="entry name" value="DHFR"/>
</dbReference>
<feature type="domain" description="DHFR" evidence="8">
    <location>
        <begin position="293"/>
        <end position="456"/>
    </location>
</feature>
<dbReference type="Proteomes" id="UP000036947">
    <property type="component" value="Unassembled WGS sequence"/>
</dbReference>
<sequence>MGGGRIDCYLDIASGFSYVAFMRLMADLDRLTANGVDVEHTHTSRRTCSPAQHPPRVPGRHHASQRYEDVCRRAQAPSPKPQAPRHASKARDRQPAAVEARRQGALPRIRHAARHERRRHHALGRAAEPPAAVAYDVGHARAALRQGQPPRGDVPRHAARHAAQVLGAAARRPRRRREPRRRVLTDAEDGSGRRLFSGEEARRIMDARESMRDVLTEETGRALDRGAFGAPFGPMYKHLGIAYRDVEGDAVFRARHDPAAAAGRPPPPSTHSQPAVSPLLAPGFRFLRIASAERTQSPPGAVNAVIMGRKTWDSIPPKFRPLKDRLNIVITRSATTAAASPPSASSSPGEPVRVPSLEHALQCAQAHGAVGRVFVVGGAQVYDAALRLSAARRVLLTSIRREFECDTFFPLDLAGGRAEGWVRRSREELQEWTGQQVDEGGQEEAGTKYEFQMWEKVD</sequence>
<accession>A0A0L0NMA5</accession>
<dbReference type="GO" id="GO:0050661">
    <property type="term" value="F:NADP binding"/>
    <property type="evidence" value="ECO:0007669"/>
    <property type="project" value="InterPro"/>
</dbReference>
<dbReference type="PANTHER" id="PTHR48069:SF3">
    <property type="entry name" value="DIHYDROFOLATE REDUCTASE"/>
    <property type="match status" value="1"/>
</dbReference>
<keyword evidence="5" id="KW-0521">NADP</keyword>
<keyword evidence="10" id="KW-1185">Reference proteome</keyword>
<dbReference type="SUPFAM" id="SSF53597">
    <property type="entry name" value="Dihydrofolate reductase-like"/>
    <property type="match status" value="1"/>
</dbReference>
<dbReference type="EMBL" id="LFRF01000001">
    <property type="protein sequence ID" value="KND95266.1"/>
    <property type="molecule type" value="Genomic_DNA"/>
</dbReference>
<comment type="caution">
    <text evidence="9">The sequence shown here is derived from an EMBL/GenBank/DDBJ whole genome shotgun (WGS) entry which is preliminary data.</text>
</comment>
<keyword evidence="6" id="KW-0560">Oxidoreductase</keyword>
<dbReference type="Gene3D" id="3.40.430.10">
    <property type="entry name" value="Dihydrofolate Reductase, subunit A"/>
    <property type="match status" value="1"/>
</dbReference>
<dbReference type="GO" id="GO:0046452">
    <property type="term" value="P:dihydrofolate metabolic process"/>
    <property type="evidence" value="ECO:0007669"/>
    <property type="project" value="TreeGrafter"/>
</dbReference>
<dbReference type="GO" id="GO:0005739">
    <property type="term" value="C:mitochondrion"/>
    <property type="evidence" value="ECO:0007669"/>
    <property type="project" value="TreeGrafter"/>
</dbReference>
<dbReference type="PROSITE" id="PS51330">
    <property type="entry name" value="DHFR_2"/>
    <property type="match status" value="1"/>
</dbReference>
<evidence type="ECO:0000256" key="1">
    <source>
        <dbReference type="ARBA" id="ARBA00004903"/>
    </source>
</evidence>
<dbReference type="GO" id="GO:0004146">
    <property type="term" value="F:dihydrofolate reductase activity"/>
    <property type="evidence" value="ECO:0007669"/>
    <property type="project" value="UniProtKB-EC"/>
</dbReference>